<reference evidence="4" key="1">
    <citation type="submission" date="2015-03" db="EMBL/GenBank/DDBJ databases">
        <title>A transcriptome of Araucaria cunninghamii, an australian fine timber species.</title>
        <authorList>
            <person name="Jing Yi C.J.Y."/>
            <person name="Yin San L.Y.S."/>
            <person name="Abdul Karim S.S."/>
            <person name="Wan Azmi N.N."/>
            <person name="Hercus R.R."/>
            <person name="Croft L.L."/>
        </authorList>
    </citation>
    <scope>NUCLEOTIDE SEQUENCE</scope>
    <source>
        <strain evidence="4">MI0301</strain>
        <tissue evidence="4">Leaf</tissue>
    </source>
</reference>
<evidence type="ECO:0000256" key="2">
    <source>
        <dbReference type="ARBA" id="ARBA00022737"/>
    </source>
</evidence>
<dbReference type="InterPro" id="IPR019775">
    <property type="entry name" value="WD40_repeat_CS"/>
</dbReference>
<dbReference type="InterPro" id="IPR044616">
    <property type="entry name" value="RUP1/2"/>
</dbReference>
<keyword evidence="1 3" id="KW-0853">WD repeat</keyword>
<dbReference type="EMBL" id="GCKF01019105">
    <property type="protein sequence ID" value="JAG98738.1"/>
    <property type="molecule type" value="Transcribed_RNA"/>
</dbReference>
<dbReference type="GO" id="GO:0010224">
    <property type="term" value="P:response to UV-B"/>
    <property type="evidence" value="ECO:0007669"/>
    <property type="project" value="TreeGrafter"/>
</dbReference>
<dbReference type="InterPro" id="IPR036322">
    <property type="entry name" value="WD40_repeat_dom_sf"/>
</dbReference>
<dbReference type="PANTHER" id="PTHR45389:SF1">
    <property type="entry name" value="WD REPEAT-CONTAINING PROTEIN RUP1"/>
    <property type="match status" value="1"/>
</dbReference>
<sequence length="386" mass="42192">MTDEFCADDHGKDKAEEINSVRRNEAQGQCTFREVASLRPLSEEASDAISAIDFCPGSSLFATAGIAKKIRLYELVETECETVFDDDDAVEGNEKKRKLVTEADMRMVKKVAEIYAPAKLSSVAWHPRDRGLICCGDYDGVVTEWDAERGVAVDERYDHGGRRVWSVDYARFDQPALCASAGGDGTIRLWSAGAGNACAGVIRPSSTGASVCSVQFSPFTPNLLAGAAADGGFHLYDTRRPDARLSGARGHARAVSYVRFLDKGRLVSASIDNTTKVWDILCGPQPRLLRTWEGQHLNVKNFVGLSALNKRGGLIACGSETNELVIYHSEEARSLWRCQFHPVKGRNRVFVGAVCWKPREESDDVQSVVAANSEGSLQVIESRLLA</sequence>
<dbReference type="PROSITE" id="PS50294">
    <property type="entry name" value="WD_REPEATS_REGION"/>
    <property type="match status" value="1"/>
</dbReference>
<evidence type="ECO:0000256" key="1">
    <source>
        <dbReference type="ARBA" id="ARBA00022574"/>
    </source>
</evidence>
<organism evidence="4">
    <name type="scientific">Araucaria cunninghamii</name>
    <name type="common">Hoop pine</name>
    <name type="synonym">Moreton Bay pine</name>
    <dbReference type="NCBI Taxonomy" id="56994"/>
    <lineage>
        <taxon>Eukaryota</taxon>
        <taxon>Viridiplantae</taxon>
        <taxon>Streptophyta</taxon>
        <taxon>Embryophyta</taxon>
        <taxon>Tracheophyta</taxon>
        <taxon>Spermatophyta</taxon>
        <taxon>Pinopsida</taxon>
        <taxon>Pinidae</taxon>
        <taxon>Conifers II</taxon>
        <taxon>Araucariales</taxon>
        <taxon>Araucariaceae</taxon>
        <taxon>Araucaria</taxon>
    </lineage>
</organism>
<dbReference type="PANTHER" id="PTHR45389">
    <property type="entry name" value="WD REPEAT-CONTAINING PROTEIN RUP1"/>
    <property type="match status" value="1"/>
</dbReference>
<dbReference type="InterPro" id="IPR001680">
    <property type="entry name" value="WD40_rpt"/>
</dbReference>
<feature type="repeat" description="WD" evidence="3">
    <location>
        <begin position="248"/>
        <end position="280"/>
    </location>
</feature>
<dbReference type="Gene3D" id="2.130.10.10">
    <property type="entry name" value="YVTN repeat-like/Quinoprotein amine dehydrogenase"/>
    <property type="match status" value="1"/>
</dbReference>
<dbReference type="PROSITE" id="PS50082">
    <property type="entry name" value="WD_REPEATS_2"/>
    <property type="match status" value="1"/>
</dbReference>
<protein>
    <submittedName>
        <fullName evidence="4">Uncharacterized protein</fullName>
    </submittedName>
</protein>
<dbReference type="InterPro" id="IPR015943">
    <property type="entry name" value="WD40/YVTN_repeat-like_dom_sf"/>
</dbReference>
<evidence type="ECO:0000256" key="3">
    <source>
        <dbReference type="PROSITE-ProRule" id="PRU00221"/>
    </source>
</evidence>
<dbReference type="Pfam" id="PF00400">
    <property type="entry name" value="WD40"/>
    <property type="match status" value="3"/>
</dbReference>
<dbReference type="PROSITE" id="PS00678">
    <property type="entry name" value="WD_REPEATS_1"/>
    <property type="match status" value="1"/>
</dbReference>
<name>A0A0D6R8R7_ARACU</name>
<dbReference type="SMART" id="SM00320">
    <property type="entry name" value="WD40"/>
    <property type="match status" value="6"/>
</dbReference>
<accession>A0A0D6R8R7</accession>
<evidence type="ECO:0000313" key="4">
    <source>
        <dbReference type="EMBL" id="JAG98738.1"/>
    </source>
</evidence>
<keyword evidence="2" id="KW-0677">Repeat</keyword>
<dbReference type="SUPFAM" id="SSF50978">
    <property type="entry name" value="WD40 repeat-like"/>
    <property type="match status" value="1"/>
</dbReference>
<dbReference type="AlphaFoldDB" id="A0A0D6R8R7"/>
<proteinExistence type="predicted"/>